<evidence type="ECO:0000256" key="1">
    <source>
        <dbReference type="SAM" id="MobiDB-lite"/>
    </source>
</evidence>
<evidence type="ECO:0000313" key="2">
    <source>
        <dbReference type="EMBL" id="CAI2369069.1"/>
    </source>
</evidence>
<organism evidence="2 3">
    <name type="scientific">Euplotes crassus</name>
    <dbReference type="NCBI Taxonomy" id="5936"/>
    <lineage>
        <taxon>Eukaryota</taxon>
        <taxon>Sar</taxon>
        <taxon>Alveolata</taxon>
        <taxon>Ciliophora</taxon>
        <taxon>Intramacronucleata</taxon>
        <taxon>Spirotrichea</taxon>
        <taxon>Hypotrichia</taxon>
        <taxon>Euplotida</taxon>
        <taxon>Euplotidae</taxon>
        <taxon>Moneuplotes</taxon>
    </lineage>
</organism>
<comment type="caution">
    <text evidence="2">The sequence shown here is derived from an EMBL/GenBank/DDBJ whole genome shotgun (WGS) entry which is preliminary data.</text>
</comment>
<feature type="region of interest" description="Disordered" evidence="1">
    <location>
        <begin position="91"/>
        <end position="128"/>
    </location>
</feature>
<keyword evidence="3" id="KW-1185">Reference proteome</keyword>
<proteinExistence type="predicted"/>
<evidence type="ECO:0000313" key="3">
    <source>
        <dbReference type="Proteomes" id="UP001295684"/>
    </source>
</evidence>
<sequence>MGRIISDSEKNQSFCCKISSSPFKTQRAEHNSEKKTPGYKDIIRTYEFCPQCDNDSSFCRRVLEFGNQRIRKEKNRTKRDHKLLLLKRKEKPNSPNLCRDPKITTNAGTNPQTAKSLPTKTCSPRRTSGISGQIKDLICSKCGRIFRGNSAEWKICEEEEETGREEWMEERSNEGFKALGPEVGVRWDMRCYKVVELNFMSLEYN</sequence>
<protein>
    <submittedName>
        <fullName evidence="2">Uncharacterized protein</fullName>
    </submittedName>
</protein>
<dbReference type="EMBL" id="CAMPGE010010222">
    <property type="protein sequence ID" value="CAI2369069.1"/>
    <property type="molecule type" value="Genomic_DNA"/>
</dbReference>
<reference evidence="2" key="1">
    <citation type="submission" date="2023-07" db="EMBL/GenBank/DDBJ databases">
        <authorList>
            <consortium name="AG Swart"/>
            <person name="Singh M."/>
            <person name="Singh A."/>
            <person name="Seah K."/>
            <person name="Emmerich C."/>
        </authorList>
    </citation>
    <scope>NUCLEOTIDE SEQUENCE</scope>
    <source>
        <strain evidence="2">DP1</strain>
    </source>
</reference>
<dbReference type="Proteomes" id="UP001295684">
    <property type="component" value="Unassembled WGS sequence"/>
</dbReference>
<feature type="compositionally biased region" description="Polar residues" evidence="1">
    <location>
        <begin position="103"/>
        <end position="128"/>
    </location>
</feature>
<accession>A0AAD1XAE9</accession>
<gene>
    <name evidence="2" type="ORF">ECRASSUSDP1_LOCUS10366</name>
</gene>
<dbReference type="AlphaFoldDB" id="A0AAD1XAE9"/>
<name>A0AAD1XAE9_EUPCR</name>